<sequence length="122" mass="12677">GQGDARGVARPGPGEEREAGSGTGTGFSRPPKGRGSAAISLCRPPEIGHRSLRSSESGLRTPVWDYGLSPGVGLSRISPQGRFLSVFAEVGNVGLHFHCLVEGPLYVSTRCPAPGIVQTALR</sequence>
<accession>A0A9X9PT71</accession>
<feature type="region of interest" description="Disordered" evidence="1">
    <location>
        <begin position="1"/>
        <end position="57"/>
    </location>
</feature>
<gene>
    <name evidence="2" type="ORF">BN2614_LOCUS12</name>
</gene>
<feature type="non-terminal residue" evidence="2">
    <location>
        <position position="1"/>
    </location>
</feature>
<dbReference type="EMBL" id="CYRY02000436">
    <property type="protein sequence ID" value="VCW49935.1"/>
    <property type="molecule type" value="Genomic_DNA"/>
</dbReference>
<evidence type="ECO:0000313" key="3">
    <source>
        <dbReference type="Proteomes" id="UP000269945"/>
    </source>
</evidence>
<evidence type="ECO:0000256" key="1">
    <source>
        <dbReference type="SAM" id="MobiDB-lite"/>
    </source>
</evidence>
<evidence type="ECO:0000313" key="2">
    <source>
        <dbReference type="EMBL" id="VCW49935.1"/>
    </source>
</evidence>
<organism evidence="2 3">
    <name type="scientific">Gulo gulo</name>
    <name type="common">Wolverine</name>
    <name type="synonym">Gluton</name>
    <dbReference type="NCBI Taxonomy" id="48420"/>
    <lineage>
        <taxon>Eukaryota</taxon>
        <taxon>Metazoa</taxon>
        <taxon>Chordata</taxon>
        <taxon>Craniata</taxon>
        <taxon>Vertebrata</taxon>
        <taxon>Euteleostomi</taxon>
        <taxon>Mammalia</taxon>
        <taxon>Eutheria</taxon>
        <taxon>Laurasiatheria</taxon>
        <taxon>Carnivora</taxon>
        <taxon>Caniformia</taxon>
        <taxon>Musteloidea</taxon>
        <taxon>Mustelidae</taxon>
        <taxon>Guloninae</taxon>
        <taxon>Gulo</taxon>
    </lineage>
</organism>
<keyword evidence="3" id="KW-1185">Reference proteome</keyword>
<name>A0A9X9PT71_GULGU</name>
<dbReference type="Proteomes" id="UP000269945">
    <property type="component" value="Unassembled WGS sequence"/>
</dbReference>
<protein>
    <submittedName>
        <fullName evidence="2">Uncharacterized protein</fullName>
    </submittedName>
</protein>
<proteinExistence type="predicted"/>
<reference evidence="2 3" key="1">
    <citation type="submission" date="2018-10" db="EMBL/GenBank/DDBJ databases">
        <authorList>
            <person name="Ekblom R."/>
            <person name="Jareborg N."/>
        </authorList>
    </citation>
    <scope>NUCLEOTIDE SEQUENCE [LARGE SCALE GENOMIC DNA]</scope>
    <source>
        <tissue evidence="2">Muscle</tissue>
    </source>
</reference>
<dbReference type="AlphaFoldDB" id="A0A9X9PT71"/>
<comment type="caution">
    <text evidence="2">The sequence shown here is derived from an EMBL/GenBank/DDBJ whole genome shotgun (WGS) entry which is preliminary data.</text>
</comment>